<keyword evidence="2" id="KW-1185">Reference proteome</keyword>
<organism evidence="1 2">
    <name type="scientific">Lasiodiplodia mahajangana</name>
    <dbReference type="NCBI Taxonomy" id="1108764"/>
    <lineage>
        <taxon>Eukaryota</taxon>
        <taxon>Fungi</taxon>
        <taxon>Dikarya</taxon>
        <taxon>Ascomycota</taxon>
        <taxon>Pezizomycotina</taxon>
        <taxon>Dothideomycetes</taxon>
        <taxon>Dothideomycetes incertae sedis</taxon>
        <taxon>Botryosphaeriales</taxon>
        <taxon>Botryosphaeriaceae</taxon>
        <taxon>Lasiodiplodia</taxon>
    </lineage>
</organism>
<name>A0ACC2JHW4_9PEZI</name>
<comment type="caution">
    <text evidence="1">The sequence shown here is derived from an EMBL/GenBank/DDBJ whole genome shotgun (WGS) entry which is preliminary data.</text>
</comment>
<dbReference type="Proteomes" id="UP001153332">
    <property type="component" value="Unassembled WGS sequence"/>
</dbReference>
<accession>A0ACC2JHW4</accession>
<protein>
    <submittedName>
        <fullName evidence="1">Uncharacterized protein</fullName>
    </submittedName>
</protein>
<gene>
    <name evidence="1" type="ORF">O1611_g6660</name>
</gene>
<sequence length="368" mass="41191">MADFWRRKMLEDAKLAVTVIDQFRTGLGEFNRSSAWQAIGAASFTGNMLPHEIEFVENCSSLVWGNRDVQDVFRSLGHMRQMREDHTGTHYINMLLTALWQIRNWYHNVIIAGNTNAAKVMRGRMDSFARLGRLLARKEEGNPPLSQVTNADDIEPDDVPCDTPMAKAFHADDVPSDTSMPDAFDPDNTPSDAFTSDTSNLDNIPSDISMTDASNPDDFSWADMGDWAHPRFAQGGFPAPAQTYYTTSSPIEEMLLDIEGGRHGGGNERRARQHQLKREQHTPSPPPWPLSPSRSETPEHWPIDPSEDDIPGYYAYIGPKQLAELAAEQRTPSPPIDIHLSELTSIGNDTDAWLAWFTGIQRWIDGGP</sequence>
<dbReference type="EMBL" id="JAPUUL010001613">
    <property type="protein sequence ID" value="KAJ8126977.1"/>
    <property type="molecule type" value="Genomic_DNA"/>
</dbReference>
<evidence type="ECO:0000313" key="1">
    <source>
        <dbReference type="EMBL" id="KAJ8126977.1"/>
    </source>
</evidence>
<proteinExistence type="predicted"/>
<evidence type="ECO:0000313" key="2">
    <source>
        <dbReference type="Proteomes" id="UP001153332"/>
    </source>
</evidence>
<reference evidence="1" key="1">
    <citation type="submission" date="2022-12" db="EMBL/GenBank/DDBJ databases">
        <title>Genome Sequence of Lasiodiplodia mahajangana.</title>
        <authorList>
            <person name="Buettner E."/>
        </authorList>
    </citation>
    <scope>NUCLEOTIDE SEQUENCE</scope>
    <source>
        <strain evidence="1">VT137</strain>
    </source>
</reference>